<dbReference type="Proteomes" id="UP001296873">
    <property type="component" value="Unassembled WGS sequence"/>
</dbReference>
<dbReference type="EMBL" id="NRRL01000063">
    <property type="protein sequence ID" value="MBK1669815.1"/>
    <property type="molecule type" value="Genomic_DNA"/>
</dbReference>
<keyword evidence="1" id="KW-1133">Transmembrane helix</keyword>
<feature type="transmembrane region" description="Helical" evidence="1">
    <location>
        <begin position="75"/>
        <end position="94"/>
    </location>
</feature>
<gene>
    <name evidence="2" type="ORF">CKO28_17405</name>
</gene>
<evidence type="ECO:0000256" key="1">
    <source>
        <dbReference type="SAM" id="Phobius"/>
    </source>
</evidence>
<protein>
    <submittedName>
        <fullName evidence="2">Uncharacterized protein</fullName>
    </submittedName>
</protein>
<dbReference type="RefSeq" id="WP_200342159.1">
    <property type="nucleotide sequence ID" value="NZ_NRRL01000063.1"/>
</dbReference>
<feature type="transmembrane region" description="Helical" evidence="1">
    <location>
        <begin position="106"/>
        <end position="125"/>
    </location>
</feature>
<name>A0ABS1DKC8_9PROT</name>
<keyword evidence="1" id="KW-0812">Transmembrane</keyword>
<feature type="transmembrane region" description="Helical" evidence="1">
    <location>
        <begin position="137"/>
        <end position="158"/>
    </location>
</feature>
<proteinExistence type="predicted"/>
<sequence>MPDVYELPEELRYDNGARYVDEYGNPAHKVGENAYLVDGGCESAWCSNVSAGFDVFTPDPLPPLLEHVAGGWTPTYAPLFIFALLAAFFVGSWANRMVRDGKTSRGAVLLIAGIAFCAPQLSYWLVAARAAFQGVEFGSWGVVVPAFATVWLVAWLCWRPKATG</sequence>
<keyword evidence="1" id="KW-0472">Membrane</keyword>
<accession>A0ABS1DKC8</accession>
<keyword evidence="3" id="KW-1185">Reference proteome</keyword>
<comment type="caution">
    <text evidence="2">The sequence shown here is derived from an EMBL/GenBank/DDBJ whole genome shotgun (WGS) entry which is preliminary data.</text>
</comment>
<reference evidence="2 3" key="1">
    <citation type="journal article" date="2020" name="Microorganisms">
        <title>Osmotic Adaptation and Compatible Solute Biosynthesis of Phototrophic Bacteria as Revealed from Genome Analyses.</title>
        <authorList>
            <person name="Imhoff J.F."/>
            <person name="Rahn T."/>
            <person name="Kunzel S."/>
            <person name="Keller A."/>
            <person name="Neulinger S.C."/>
        </authorList>
    </citation>
    <scope>NUCLEOTIDE SEQUENCE [LARGE SCALE GENOMIC DNA]</scope>
    <source>
        <strain evidence="2 3">DSM 9895</strain>
    </source>
</reference>
<evidence type="ECO:0000313" key="2">
    <source>
        <dbReference type="EMBL" id="MBK1669815.1"/>
    </source>
</evidence>
<organism evidence="2 3">
    <name type="scientific">Rhodovibrio sodomensis</name>
    <dbReference type="NCBI Taxonomy" id="1088"/>
    <lineage>
        <taxon>Bacteria</taxon>
        <taxon>Pseudomonadati</taxon>
        <taxon>Pseudomonadota</taxon>
        <taxon>Alphaproteobacteria</taxon>
        <taxon>Rhodospirillales</taxon>
        <taxon>Rhodovibrionaceae</taxon>
        <taxon>Rhodovibrio</taxon>
    </lineage>
</organism>
<evidence type="ECO:0000313" key="3">
    <source>
        <dbReference type="Proteomes" id="UP001296873"/>
    </source>
</evidence>